<keyword evidence="3" id="KW-1185">Reference proteome</keyword>
<reference evidence="2 3" key="1">
    <citation type="submission" date="2016-11" db="EMBL/GenBank/DDBJ databases">
        <title>Mixed transmission modes and dynamic genome evolution in an obligate animal-bacterial symbiosis.</title>
        <authorList>
            <person name="Russell S.L."/>
            <person name="Corbett-Detig R.B."/>
            <person name="Cavanaugh C.M."/>
        </authorList>
    </citation>
    <scope>NUCLEOTIDE SEQUENCE [LARGE SCALE GENOMIC DNA]</scope>
    <source>
        <strain evidence="2">Sp-SM6</strain>
    </source>
</reference>
<evidence type="ECO:0000256" key="1">
    <source>
        <dbReference type="SAM" id="Phobius"/>
    </source>
</evidence>
<organism evidence="2 3">
    <name type="scientific">Solemya elarraichensis gill symbiont</name>
    <dbReference type="NCBI Taxonomy" id="1918949"/>
    <lineage>
        <taxon>Bacteria</taxon>
        <taxon>Pseudomonadati</taxon>
        <taxon>Pseudomonadota</taxon>
        <taxon>Gammaproteobacteria</taxon>
        <taxon>sulfur-oxidizing symbionts</taxon>
    </lineage>
</organism>
<accession>A0A1T2KSF1</accession>
<feature type="transmembrane region" description="Helical" evidence="1">
    <location>
        <begin position="77"/>
        <end position="94"/>
    </location>
</feature>
<keyword evidence="1" id="KW-1133">Transmembrane helix</keyword>
<dbReference type="OrthoDB" id="9795854at2"/>
<dbReference type="Proteomes" id="UP000190198">
    <property type="component" value="Unassembled WGS sequence"/>
</dbReference>
<feature type="non-terminal residue" evidence="2">
    <location>
        <position position="1"/>
    </location>
</feature>
<feature type="transmembrane region" description="Helical" evidence="1">
    <location>
        <begin position="49"/>
        <end position="71"/>
    </location>
</feature>
<dbReference type="InterPro" id="IPR007359">
    <property type="entry name" value="SigmaE_reg_RseC_MucC"/>
</dbReference>
<name>A0A1T2KSF1_9GAMM</name>
<keyword evidence="1" id="KW-0472">Membrane</keyword>
<evidence type="ECO:0000313" key="3">
    <source>
        <dbReference type="Proteomes" id="UP000190198"/>
    </source>
</evidence>
<gene>
    <name evidence="2" type="ORF">BOW52_11155</name>
</gene>
<proteinExistence type="predicted"/>
<dbReference type="AlphaFoldDB" id="A0A1T2KSF1"/>
<dbReference type="EMBL" id="MPRK01000376">
    <property type="protein sequence ID" value="OOZ35783.1"/>
    <property type="molecule type" value="Genomic_DNA"/>
</dbReference>
<dbReference type="RefSeq" id="WP_078477741.1">
    <property type="nucleotide sequence ID" value="NZ_MPRK01000376.1"/>
</dbReference>
<protein>
    <recommendedName>
        <fullName evidence="4">Fis family transcriptional regulator</fullName>
    </recommendedName>
</protein>
<dbReference type="PANTHER" id="PTHR35867:SF1">
    <property type="entry name" value="PROTEIN RSEC"/>
    <property type="match status" value="1"/>
</dbReference>
<evidence type="ECO:0000313" key="2">
    <source>
        <dbReference type="EMBL" id="OOZ35783.1"/>
    </source>
</evidence>
<dbReference type="PANTHER" id="PTHR35867">
    <property type="entry name" value="PROTEIN RSEC"/>
    <property type="match status" value="1"/>
</dbReference>
<dbReference type="Pfam" id="PF04246">
    <property type="entry name" value="RseC_MucC"/>
    <property type="match status" value="1"/>
</dbReference>
<evidence type="ECO:0008006" key="4">
    <source>
        <dbReference type="Google" id="ProtNLM"/>
    </source>
</evidence>
<comment type="caution">
    <text evidence="2">The sequence shown here is derived from an EMBL/GenBank/DDBJ whole genome shotgun (WGS) entry which is preliminary data.</text>
</comment>
<sequence length="127" mass="13598">SGCGTSIVASLFPGRYQQLQLPNTINAVVGDRVVLSIAEEAVVSGSLRLYLFPLLGLIGGAMLLNAVAAQLSLPQELFQVIGGLFGMGLVLFLVSRMRRQEALGEIQLRRLTDSVSGNRVSLDNLTR</sequence>
<keyword evidence="1" id="KW-0812">Transmembrane</keyword>